<dbReference type="STRING" id="268505.A0A2A9PG26"/>
<dbReference type="InterPro" id="IPR027417">
    <property type="entry name" value="P-loop_NTPase"/>
</dbReference>
<dbReference type="Pfam" id="PF08645">
    <property type="entry name" value="PNK3P"/>
    <property type="match status" value="1"/>
</dbReference>
<evidence type="ECO:0000256" key="1">
    <source>
        <dbReference type="SAM" id="MobiDB-lite"/>
    </source>
</evidence>
<dbReference type="Gene3D" id="3.40.50.300">
    <property type="entry name" value="P-loop containing nucleotide triphosphate hydrolases"/>
    <property type="match status" value="1"/>
</dbReference>
<sequence>MAPSSPSGKRRAGDALRSPPAVKRTVQSSTTKSAVASFFTPTSQKPKDRTVWSQVAPDAGAPPTLLVGRHADEDKDGSRRNMAAFDLDSTLVVTSSGKKHASSATDWKWWHPSVPARIRQLYHEQGYGVVILSNQAGLTLQPAPGSKAPKAGAQKRLADFKIKCSAVLADLDLPITLYAATERDSFRKPRTAMWTQLCRDYGLSESQVNLEGSFFVGDAGGRLAGPDGSTKDFSCSDRNFAHNVGIAYKTPEEFFLGLAPRDFCRELDLVRYPFRRDGEPPEAAFGRINQRDIILFCGPPGAGKSTFYWKHLEPLGYERVNQDTLKSREKCVRTARDLIAEGSSVVVDNTNADPDTRSIWVELAKKADIPIRCLWFKTPMHVCEHNDAVRALNPSLNPETRASLPKVAFTGFSSRFKEPKVSEGFQDVTELEFEFRGTRQDYDVWGRYWI</sequence>
<gene>
    <name evidence="2" type="ORF">XA68_11894</name>
</gene>
<dbReference type="InterPro" id="IPR013954">
    <property type="entry name" value="PNK3P"/>
</dbReference>
<dbReference type="EMBL" id="LAZP02000173">
    <property type="protein sequence ID" value="PFH59786.1"/>
    <property type="molecule type" value="Genomic_DNA"/>
</dbReference>
<evidence type="ECO:0000313" key="3">
    <source>
        <dbReference type="Proteomes" id="UP000037136"/>
    </source>
</evidence>
<dbReference type="OrthoDB" id="19045at2759"/>
<feature type="region of interest" description="Disordered" evidence="1">
    <location>
        <begin position="1"/>
        <end position="80"/>
    </location>
</feature>
<keyword evidence="3" id="KW-1185">Reference proteome</keyword>
<dbReference type="PANTHER" id="PTHR12083:SF9">
    <property type="entry name" value="BIFUNCTIONAL POLYNUCLEOTIDE PHOSPHATASE_KINASE"/>
    <property type="match status" value="1"/>
</dbReference>
<dbReference type="InterPro" id="IPR036412">
    <property type="entry name" value="HAD-like_sf"/>
</dbReference>
<dbReference type="SUPFAM" id="SSF56784">
    <property type="entry name" value="HAD-like"/>
    <property type="match status" value="1"/>
</dbReference>
<feature type="compositionally biased region" description="Polar residues" evidence="1">
    <location>
        <begin position="25"/>
        <end position="44"/>
    </location>
</feature>
<proteinExistence type="predicted"/>
<evidence type="ECO:0000313" key="2">
    <source>
        <dbReference type="EMBL" id="PFH59786.1"/>
    </source>
</evidence>
<dbReference type="NCBIfam" id="TIGR01664">
    <property type="entry name" value="DNA-3'-Pase"/>
    <property type="match status" value="1"/>
</dbReference>
<dbReference type="PANTHER" id="PTHR12083">
    <property type="entry name" value="BIFUNCTIONAL POLYNUCLEOTIDE PHOSPHATASE/KINASE"/>
    <property type="match status" value="1"/>
</dbReference>
<dbReference type="GO" id="GO:0006281">
    <property type="term" value="P:DNA repair"/>
    <property type="evidence" value="ECO:0007669"/>
    <property type="project" value="TreeGrafter"/>
</dbReference>
<dbReference type="InterPro" id="IPR006551">
    <property type="entry name" value="Polynucleotide_phosphatase"/>
</dbReference>
<dbReference type="AlphaFoldDB" id="A0A2A9PG26"/>
<dbReference type="Proteomes" id="UP000037136">
    <property type="component" value="Unassembled WGS sequence"/>
</dbReference>
<dbReference type="NCBIfam" id="TIGR01662">
    <property type="entry name" value="HAD-SF-IIIA"/>
    <property type="match status" value="1"/>
</dbReference>
<evidence type="ECO:0008006" key="4">
    <source>
        <dbReference type="Google" id="ProtNLM"/>
    </source>
</evidence>
<feature type="compositionally biased region" description="Basic and acidic residues" evidence="1">
    <location>
        <begin position="69"/>
        <end position="79"/>
    </location>
</feature>
<reference evidence="2 3" key="2">
    <citation type="journal article" date="2017" name="Sci. Rep.">
        <title>Ant-infecting Ophiocordyceps genomes reveal a high diversity of potential behavioral manipulation genes and a possible major role for enterotoxins.</title>
        <authorList>
            <person name="de Bekker C."/>
            <person name="Ohm R.A."/>
            <person name="Evans H.C."/>
            <person name="Brachmann A."/>
            <person name="Hughes D.P."/>
        </authorList>
    </citation>
    <scope>NUCLEOTIDE SEQUENCE [LARGE SCALE GENOMIC DNA]</scope>
    <source>
        <strain evidence="2 3">SC16a</strain>
    </source>
</reference>
<dbReference type="Gene3D" id="3.40.50.1000">
    <property type="entry name" value="HAD superfamily/HAD-like"/>
    <property type="match status" value="1"/>
</dbReference>
<dbReference type="InterPro" id="IPR006549">
    <property type="entry name" value="HAD-SF_hydro_IIIA"/>
</dbReference>
<protein>
    <recommendedName>
        <fullName evidence="4">PNK FHA domain-containing protein</fullName>
    </recommendedName>
</protein>
<dbReference type="Pfam" id="PF13671">
    <property type="entry name" value="AAA_33"/>
    <property type="match status" value="2"/>
</dbReference>
<reference evidence="2 3" key="1">
    <citation type="journal article" date="2015" name="BMC Genomics">
        <title>Gene expression during zombie ant biting behavior reflects the complexity underlying fungal parasitic behavioral manipulation.</title>
        <authorList>
            <person name="de Bekker C."/>
            <person name="Ohm R.A."/>
            <person name="Loreto R.G."/>
            <person name="Sebastian A."/>
            <person name="Albert I."/>
            <person name="Merrow M."/>
            <person name="Brachmann A."/>
            <person name="Hughes D.P."/>
        </authorList>
    </citation>
    <scope>NUCLEOTIDE SEQUENCE [LARGE SCALE GENOMIC DNA]</scope>
    <source>
        <strain evidence="2 3">SC16a</strain>
    </source>
</reference>
<dbReference type="InterPro" id="IPR023214">
    <property type="entry name" value="HAD_sf"/>
</dbReference>
<accession>A0A2A9PG26</accession>
<dbReference type="FunFam" id="3.40.50.300:FF:002548">
    <property type="entry name" value="DNA kinase/phosphatase Pnk1"/>
    <property type="match status" value="1"/>
</dbReference>
<dbReference type="SUPFAM" id="SSF52540">
    <property type="entry name" value="P-loop containing nucleoside triphosphate hydrolases"/>
    <property type="match status" value="1"/>
</dbReference>
<comment type="caution">
    <text evidence="2">The sequence shown here is derived from an EMBL/GenBank/DDBJ whole genome shotgun (WGS) entry which is preliminary data.</text>
</comment>
<name>A0A2A9PG26_OPHUN</name>
<organism evidence="2 3">
    <name type="scientific">Ophiocordyceps unilateralis</name>
    <name type="common">Zombie-ant fungus</name>
    <name type="synonym">Torrubia unilateralis</name>
    <dbReference type="NCBI Taxonomy" id="268505"/>
    <lineage>
        <taxon>Eukaryota</taxon>
        <taxon>Fungi</taxon>
        <taxon>Dikarya</taxon>
        <taxon>Ascomycota</taxon>
        <taxon>Pezizomycotina</taxon>
        <taxon>Sordariomycetes</taxon>
        <taxon>Hypocreomycetidae</taxon>
        <taxon>Hypocreales</taxon>
        <taxon>Ophiocordycipitaceae</taxon>
        <taxon>Ophiocordyceps</taxon>
    </lineage>
</organism>
<dbReference type="GO" id="GO:0003690">
    <property type="term" value="F:double-stranded DNA binding"/>
    <property type="evidence" value="ECO:0007669"/>
    <property type="project" value="TreeGrafter"/>
</dbReference>
<dbReference type="GO" id="GO:0046404">
    <property type="term" value="F:ATP-dependent polydeoxyribonucleotide 5'-hydroxyl-kinase activity"/>
    <property type="evidence" value="ECO:0007669"/>
    <property type="project" value="TreeGrafter"/>
</dbReference>
<dbReference type="GO" id="GO:0046403">
    <property type="term" value="F:polynucleotide 3'-phosphatase activity"/>
    <property type="evidence" value="ECO:0007669"/>
    <property type="project" value="TreeGrafter"/>
</dbReference>